<proteinExistence type="predicted"/>
<comment type="caution">
    <text evidence="1">The sequence shown here is derived from an EMBL/GenBank/DDBJ whole genome shotgun (WGS) entry which is preliminary data.</text>
</comment>
<evidence type="ECO:0000313" key="2">
    <source>
        <dbReference type="Proteomes" id="UP000676565"/>
    </source>
</evidence>
<organism evidence="1 2">
    <name type="scientific">Gemmata palustris</name>
    <dbReference type="NCBI Taxonomy" id="2822762"/>
    <lineage>
        <taxon>Bacteria</taxon>
        <taxon>Pseudomonadati</taxon>
        <taxon>Planctomycetota</taxon>
        <taxon>Planctomycetia</taxon>
        <taxon>Gemmatales</taxon>
        <taxon>Gemmataceae</taxon>
        <taxon>Gemmata</taxon>
    </lineage>
</organism>
<evidence type="ECO:0008006" key="3">
    <source>
        <dbReference type="Google" id="ProtNLM"/>
    </source>
</evidence>
<dbReference type="EMBL" id="JAGKQQ010000001">
    <property type="protein sequence ID" value="MBP3958056.1"/>
    <property type="molecule type" value="Genomic_DNA"/>
</dbReference>
<evidence type="ECO:0000313" key="1">
    <source>
        <dbReference type="EMBL" id="MBP3958056.1"/>
    </source>
</evidence>
<dbReference type="InterPro" id="IPR011989">
    <property type="entry name" value="ARM-like"/>
</dbReference>
<keyword evidence="2" id="KW-1185">Reference proteome</keyword>
<dbReference type="Gene3D" id="1.25.10.10">
    <property type="entry name" value="Leucine-rich Repeat Variant"/>
    <property type="match status" value="1"/>
</dbReference>
<dbReference type="SUPFAM" id="SSF48371">
    <property type="entry name" value="ARM repeat"/>
    <property type="match status" value="1"/>
</dbReference>
<name>A0ABS5BWE2_9BACT</name>
<reference evidence="1 2" key="1">
    <citation type="submission" date="2021-04" db="EMBL/GenBank/DDBJ databases">
        <authorList>
            <person name="Ivanova A."/>
        </authorList>
    </citation>
    <scope>NUCLEOTIDE SEQUENCE [LARGE SCALE GENOMIC DNA]</scope>
    <source>
        <strain evidence="1 2">G18</strain>
    </source>
</reference>
<accession>A0ABS5BWE2</accession>
<dbReference type="Proteomes" id="UP000676565">
    <property type="component" value="Unassembled WGS sequence"/>
</dbReference>
<gene>
    <name evidence="1" type="ORF">J8F10_22610</name>
</gene>
<sequence length="92" mass="10008">MMKDMEDPDPTIREFAARTLSSFGPPAQKGDVSKLLLRRMAAERDPSVRFAVFGAVGAIAFDAEADNKEAPACWPRSWTRASPAAVPGTRPF</sequence>
<dbReference type="RefSeq" id="WP_210657695.1">
    <property type="nucleotide sequence ID" value="NZ_JAGKQQ010000001.1"/>
</dbReference>
<protein>
    <recommendedName>
        <fullName evidence="3">HEAT repeat domain-containing protein</fullName>
    </recommendedName>
</protein>
<dbReference type="InterPro" id="IPR016024">
    <property type="entry name" value="ARM-type_fold"/>
</dbReference>